<name>A0A7V8RDE9_9SPHN</name>
<gene>
    <name evidence="2" type="ORF">FG486_08785</name>
</gene>
<keyword evidence="3" id="KW-1185">Reference proteome</keyword>
<comment type="caution">
    <text evidence="2">The sequence shown here is derived from an EMBL/GenBank/DDBJ whole genome shotgun (WGS) entry which is preliminary data.</text>
</comment>
<organism evidence="2 3">
    <name type="scientific">Sphingomonas ursincola</name>
    <dbReference type="NCBI Taxonomy" id="56361"/>
    <lineage>
        <taxon>Bacteria</taxon>
        <taxon>Pseudomonadati</taxon>
        <taxon>Pseudomonadota</taxon>
        <taxon>Alphaproteobacteria</taxon>
        <taxon>Sphingomonadales</taxon>
        <taxon>Sphingomonadaceae</taxon>
        <taxon>Sphingomonas</taxon>
    </lineage>
</organism>
<dbReference type="EMBL" id="VDES01000002">
    <property type="protein sequence ID" value="MBA1374432.1"/>
    <property type="molecule type" value="Genomic_DNA"/>
</dbReference>
<evidence type="ECO:0000256" key="1">
    <source>
        <dbReference type="SAM" id="Phobius"/>
    </source>
</evidence>
<feature type="transmembrane region" description="Helical" evidence="1">
    <location>
        <begin position="67"/>
        <end position="86"/>
    </location>
</feature>
<keyword evidence="1" id="KW-0812">Transmembrane</keyword>
<evidence type="ECO:0000313" key="2">
    <source>
        <dbReference type="EMBL" id="MBA1374432.1"/>
    </source>
</evidence>
<reference evidence="2 3" key="1">
    <citation type="journal article" date="1994" name="Int. J. Syst. Bacteriol.">
        <title>Phylogenetic positions of novel aerobic, bacteriochlorophyll a-containing bacteria and description of Roseococcus thiosulfatophilus gen. nov., sp. nov., Erythromicrobium ramosum gen. nov., sp. nov., and Erythrobacter litoralis sp. nov.</title>
        <authorList>
            <person name="Yurkov V."/>
            <person name="Stackebrandt E."/>
            <person name="Holmes A."/>
            <person name="Fuerst J.A."/>
            <person name="Hugenholtz P."/>
            <person name="Golecki J."/>
            <person name="Gad'on N."/>
            <person name="Gorlenko V.M."/>
            <person name="Kompantseva E.I."/>
            <person name="Drews G."/>
        </authorList>
    </citation>
    <scope>NUCLEOTIDE SEQUENCE [LARGE SCALE GENOMIC DNA]</scope>
    <source>
        <strain evidence="2 3">KR-99</strain>
    </source>
</reference>
<feature type="transmembrane region" description="Helical" evidence="1">
    <location>
        <begin position="40"/>
        <end position="60"/>
    </location>
</feature>
<sequence>MVFISLLVFHFCTISGVSLISGKYGDIGISNKDFFMGKAHAAGVLCLFLAGSSITIGECINQFDFRLVVGGAFMALDLLLIGRYFIYGKS</sequence>
<accession>A0A7V8RDE9</accession>
<keyword evidence="1" id="KW-0472">Membrane</keyword>
<dbReference type="AlphaFoldDB" id="A0A7V8RDE9"/>
<proteinExistence type="predicted"/>
<evidence type="ECO:0000313" key="3">
    <source>
        <dbReference type="Proteomes" id="UP000589292"/>
    </source>
</evidence>
<dbReference type="RefSeq" id="WP_181267259.1">
    <property type="nucleotide sequence ID" value="NZ_BAAAGB010000001.1"/>
</dbReference>
<dbReference type="Proteomes" id="UP000589292">
    <property type="component" value="Unassembled WGS sequence"/>
</dbReference>
<keyword evidence="1" id="KW-1133">Transmembrane helix</keyword>
<protein>
    <submittedName>
        <fullName evidence="2">Uncharacterized protein</fullName>
    </submittedName>
</protein>